<comment type="caution">
    <text evidence="3">The sequence shown here is derived from an EMBL/GenBank/DDBJ whole genome shotgun (WGS) entry which is preliminary data.</text>
</comment>
<dbReference type="Pfam" id="PF13424">
    <property type="entry name" value="TPR_12"/>
    <property type="match status" value="1"/>
</dbReference>
<dbReference type="RefSeq" id="WP_229157355.1">
    <property type="nucleotide sequence ID" value="NZ_JAJEWP010000001.1"/>
</dbReference>
<name>A0ABS8G4H3_9ALTE</name>
<dbReference type="PROSITE" id="PS50005">
    <property type="entry name" value="TPR"/>
    <property type="match status" value="1"/>
</dbReference>
<sequence length="345" mass="39159">MAKQLTAWGCLIMMISHLSHAGQPQHNAVTVLAEAKAHLSALPDHSIALLQQTELLDQLPPDQQAQWYFALLNAARRLANLDTMHQALQALVLLQDTPSFSSRRTEYLNNLGAWFRRHHWLLYARASYQCALAHASDPLDQLKSRINLAVIARNFGDYERARALNLEALEQARQLEQPRLVAAIHNNLGTTALSMGDLPAARSAFQQAMDMNQKLIRRASELLSGLNLLYTFVQQKDDTPYQRLLPRIKRMLDQYPNLARQAYLQWIEADHDWQDQQTFSKERLQALTRAFHDINDVGIQTFLLPVAVALKLDVSPDVADASQLSLTWLNGLTLCQWPDRPAEHP</sequence>
<dbReference type="SUPFAM" id="SSF48452">
    <property type="entry name" value="TPR-like"/>
    <property type="match status" value="1"/>
</dbReference>
<accession>A0ABS8G4H3</accession>
<dbReference type="InterPro" id="IPR011990">
    <property type="entry name" value="TPR-like_helical_dom_sf"/>
</dbReference>
<feature type="repeat" description="TPR" evidence="1">
    <location>
        <begin position="182"/>
        <end position="215"/>
    </location>
</feature>
<feature type="signal peptide" evidence="2">
    <location>
        <begin position="1"/>
        <end position="21"/>
    </location>
</feature>
<reference evidence="3 4" key="1">
    <citation type="submission" date="2021-10" db="EMBL/GenBank/DDBJ databases">
        <title>Draft genome of Aestuariibacter halophilus JC2043.</title>
        <authorList>
            <person name="Emsley S.A."/>
            <person name="Pfannmuller K.M."/>
            <person name="Ushijima B."/>
            <person name="Saw J.H."/>
            <person name="Videau P."/>
        </authorList>
    </citation>
    <scope>NUCLEOTIDE SEQUENCE [LARGE SCALE GENOMIC DNA]</scope>
    <source>
        <strain evidence="3 4">JC2043</strain>
    </source>
</reference>
<protein>
    <submittedName>
        <fullName evidence="3">Tetratricopeptide repeat protein</fullName>
    </submittedName>
</protein>
<evidence type="ECO:0000313" key="3">
    <source>
        <dbReference type="EMBL" id="MCC2615455.1"/>
    </source>
</evidence>
<feature type="chain" id="PRO_5045483094" evidence="2">
    <location>
        <begin position="22"/>
        <end position="345"/>
    </location>
</feature>
<dbReference type="SMART" id="SM00028">
    <property type="entry name" value="TPR"/>
    <property type="match status" value="2"/>
</dbReference>
<organism evidence="3 4">
    <name type="scientific">Fluctibacter halophilus</name>
    <dbReference type="NCBI Taxonomy" id="226011"/>
    <lineage>
        <taxon>Bacteria</taxon>
        <taxon>Pseudomonadati</taxon>
        <taxon>Pseudomonadota</taxon>
        <taxon>Gammaproteobacteria</taxon>
        <taxon>Alteromonadales</taxon>
        <taxon>Alteromonadaceae</taxon>
        <taxon>Fluctibacter</taxon>
    </lineage>
</organism>
<evidence type="ECO:0000313" key="4">
    <source>
        <dbReference type="Proteomes" id="UP001520878"/>
    </source>
</evidence>
<keyword evidence="1" id="KW-0802">TPR repeat</keyword>
<keyword evidence="4" id="KW-1185">Reference proteome</keyword>
<evidence type="ECO:0000256" key="2">
    <source>
        <dbReference type="SAM" id="SignalP"/>
    </source>
</evidence>
<gene>
    <name evidence="3" type="ORF">LJ739_04280</name>
</gene>
<dbReference type="Gene3D" id="1.25.40.10">
    <property type="entry name" value="Tetratricopeptide repeat domain"/>
    <property type="match status" value="1"/>
</dbReference>
<keyword evidence="2" id="KW-0732">Signal</keyword>
<dbReference type="Proteomes" id="UP001520878">
    <property type="component" value="Unassembled WGS sequence"/>
</dbReference>
<dbReference type="EMBL" id="JAJEWP010000001">
    <property type="protein sequence ID" value="MCC2615455.1"/>
    <property type="molecule type" value="Genomic_DNA"/>
</dbReference>
<proteinExistence type="predicted"/>
<dbReference type="InterPro" id="IPR019734">
    <property type="entry name" value="TPR_rpt"/>
</dbReference>
<evidence type="ECO:0000256" key="1">
    <source>
        <dbReference type="PROSITE-ProRule" id="PRU00339"/>
    </source>
</evidence>